<evidence type="ECO:0000256" key="2">
    <source>
        <dbReference type="SAM" id="MobiDB-lite"/>
    </source>
</evidence>
<name>A0AAX4P9T1_9CHLO</name>
<feature type="coiled-coil region" evidence="1">
    <location>
        <begin position="308"/>
        <end position="367"/>
    </location>
</feature>
<feature type="region of interest" description="Disordered" evidence="2">
    <location>
        <begin position="225"/>
        <end position="245"/>
    </location>
</feature>
<proteinExistence type="predicted"/>
<gene>
    <name evidence="3" type="ORF">HKI87_06g42870</name>
</gene>
<dbReference type="AlphaFoldDB" id="A0AAX4P9T1"/>
<feature type="region of interest" description="Disordered" evidence="2">
    <location>
        <begin position="1"/>
        <end position="30"/>
    </location>
</feature>
<evidence type="ECO:0000313" key="4">
    <source>
        <dbReference type="Proteomes" id="UP001472866"/>
    </source>
</evidence>
<reference evidence="3 4" key="1">
    <citation type="submission" date="2024-03" db="EMBL/GenBank/DDBJ databases">
        <title>Complete genome sequence of the green alga Chloropicon roscoffensis RCC1871.</title>
        <authorList>
            <person name="Lemieux C."/>
            <person name="Pombert J.-F."/>
            <person name="Otis C."/>
            <person name="Turmel M."/>
        </authorList>
    </citation>
    <scope>NUCLEOTIDE SEQUENCE [LARGE SCALE GENOMIC DNA]</scope>
    <source>
        <strain evidence="3 4">RCC1871</strain>
    </source>
</reference>
<protein>
    <submittedName>
        <fullName evidence="3">Uncharacterized protein</fullName>
    </submittedName>
</protein>
<evidence type="ECO:0000256" key="1">
    <source>
        <dbReference type="SAM" id="Coils"/>
    </source>
</evidence>
<keyword evidence="1" id="KW-0175">Coiled coil</keyword>
<accession>A0AAX4P9T1</accession>
<organism evidence="3 4">
    <name type="scientific">Chloropicon roscoffensis</name>
    <dbReference type="NCBI Taxonomy" id="1461544"/>
    <lineage>
        <taxon>Eukaryota</taxon>
        <taxon>Viridiplantae</taxon>
        <taxon>Chlorophyta</taxon>
        <taxon>Chloropicophyceae</taxon>
        <taxon>Chloropicales</taxon>
        <taxon>Chloropicaceae</taxon>
        <taxon>Chloropicon</taxon>
    </lineage>
</organism>
<sequence>MEEGEGETVQRTGIPGLPPSPDSSDGEVDRLEELREEVERLHRQVALEKERREQTASELGRRAVENRRLASSLAEARSGIQGSTLEENEMLKSELRKWKNIARHINVELIEHDREVLNIMHQTSRTRLAWERDLALNRQGLFASKLNDQHKAVGKAVEETEQRLLLKFEEDLAPERKRREEAEAKARELADKLAHTERVFSEASQVNKALAQSQAEILEELERERAETASMTPKKMKQNAEKMRRRNKDLQLEIEDLKQETFEKDAKIRDLNRQLRERDEAGIAASESATSAGTQTDDGVTLLSETRLAELVQAEREKDDRIEGYKRELDIQAEQAEEQVASLKKQKSKVEKKLKKASKVIVHLEGKQAFSRAFLGWRAEVGKSKALQQQLEREAEDRRNQFKAGLLCTYFSMYHHRKFNARLLKHSFEIWRADSRSVLLWSRLLHKVSRKIHRARVQQLEASQLSLKTVSKALLIRKHSEKMGPRATIGRLALQQISFGLWKGKTAMAKLVRDLRGLKVAFRFLGVQMERERAKRLLNYWRLLGSARRSGPAAESRAAEEEGGAKEGSAPEEAIVDKTLSVKIGSDVTIKYNNAAEQESNPLKSILDKVQSILHDQLKDLKETVSGELNRMASSGTKSAHAIKHALQQRLLQVDMTCGKLLEGLLVIGQTLSFGKSDQGLQPLSPDTSRDEIQRVIGDLRQIKSQARQALTSLEGLDRRVVMKADTIPKRVVHLYEGGNPRGLDEVQASFKAPEWTHQMPAFLPIE</sequence>
<dbReference type="EMBL" id="CP151506">
    <property type="protein sequence ID" value="WZN62745.1"/>
    <property type="molecule type" value="Genomic_DNA"/>
</dbReference>
<evidence type="ECO:0000313" key="3">
    <source>
        <dbReference type="EMBL" id="WZN62745.1"/>
    </source>
</evidence>
<keyword evidence="4" id="KW-1185">Reference proteome</keyword>
<dbReference type="Proteomes" id="UP001472866">
    <property type="component" value="Chromosome 06"/>
</dbReference>